<gene>
    <name evidence="1" type="ORF">EV137_1654</name>
</gene>
<evidence type="ECO:0000313" key="1">
    <source>
        <dbReference type="EMBL" id="TDW94350.1"/>
    </source>
</evidence>
<evidence type="ECO:0000313" key="2">
    <source>
        <dbReference type="Proteomes" id="UP000295060"/>
    </source>
</evidence>
<organism evidence="1 2">
    <name type="scientific">Kribbella pratensis</name>
    <dbReference type="NCBI Taxonomy" id="2512112"/>
    <lineage>
        <taxon>Bacteria</taxon>
        <taxon>Bacillati</taxon>
        <taxon>Actinomycetota</taxon>
        <taxon>Actinomycetes</taxon>
        <taxon>Propionibacteriales</taxon>
        <taxon>Kribbellaceae</taxon>
        <taxon>Kribbella</taxon>
    </lineage>
</organism>
<dbReference type="Proteomes" id="UP000295060">
    <property type="component" value="Unassembled WGS sequence"/>
</dbReference>
<dbReference type="SUPFAM" id="SSF52540">
    <property type="entry name" value="P-loop containing nucleoside triphosphate hydrolases"/>
    <property type="match status" value="1"/>
</dbReference>
<dbReference type="InterPro" id="IPR027417">
    <property type="entry name" value="P-loop_NTPase"/>
</dbReference>
<dbReference type="Pfam" id="PF03308">
    <property type="entry name" value="MeaB"/>
    <property type="match status" value="1"/>
</dbReference>
<accession>A0ABY2FMJ2</accession>
<dbReference type="PANTHER" id="PTHR10285">
    <property type="entry name" value="URIDINE KINASE"/>
    <property type="match status" value="1"/>
</dbReference>
<dbReference type="Gene3D" id="3.40.50.300">
    <property type="entry name" value="P-loop containing nucleotide triphosphate hydrolases"/>
    <property type="match status" value="2"/>
</dbReference>
<sequence>MRTPCIPQLDESAAHSRAVELVRRERRTLLGLAGPPGAGKSTYAEQLVGGLRAEGHPVALVPMDGFHLAHAAVDALGLVPVKGAPQTFDVDGYVALLDRLRAPSGRTVWAPRFDRDLEEPIAAALPIADDVRLVVTEGNYLLLDQGPWAMIRPLLDECWFVELDPAVRRERLAARHVRHGRDPKEALARTTGSDEANARLVGTTRHHADAVLRLSPTGSP</sequence>
<proteinExistence type="predicted"/>
<reference evidence="1 2" key="1">
    <citation type="submission" date="2019-03" db="EMBL/GenBank/DDBJ databases">
        <title>Genomic Encyclopedia of Type Strains, Phase III (KMG-III): the genomes of soil and plant-associated and newly described type strains.</title>
        <authorList>
            <person name="Whitman W."/>
        </authorList>
    </citation>
    <scope>NUCLEOTIDE SEQUENCE [LARGE SCALE GENOMIC DNA]</scope>
    <source>
        <strain evidence="1 2">VKMAc-2574</strain>
    </source>
</reference>
<keyword evidence="2" id="KW-1185">Reference proteome</keyword>
<protein>
    <submittedName>
        <fullName evidence="1">ArgK protein</fullName>
    </submittedName>
</protein>
<comment type="caution">
    <text evidence="1">The sequence shown here is derived from an EMBL/GenBank/DDBJ whole genome shotgun (WGS) entry which is preliminary data.</text>
</comment>
<dbReference type="EMBL" id="SODU01000001">
    <property type="protein sequence ID" value="TDW94350.1"/>
    <property type="molecule type" value="Genomic_DNA"/>
</dbReference>
<dbReference type="NCBIfam" id="NF006743">
    <property type="entry name" value="PRK09270.1-2"/>
    <property type="match status" value="1"/>
</dbReference>
<name>A0ABY2FMJ2_9ACTN</name>
<dbReference type="RefSeq" id="WP_238175165.1">
    <property type="nucleotide sequence ID" value="NZ_SODU01000001.1"/>
</dbReference>